<protein>
    <submittedName>
        <fullName evidence="1">Uncharacterized protein</fullName>
    </submittedName>
</protein>
<sequence length="112" mass="12066">MLDLNTSERHQLSANGSLCSDADGNETLIGLTARESLFVLLYQKKIDDRRSAAHQRAYLQLRQRHATAHTAMAGSPYEQGLADVESALDAALANSFPASDPTAISISKKPSP</sequence>
<dbReference type="AlphaFoldDB" id="A0A7X4GNW1"/>
<dbReference type="EMBL" id="WWCK01000002">
    <property type="protein sequence ID" value="MYM66499.1"/>
    <property type="molecule type" value="Genomic_DNA"/>
</dbReference>
<reference evidence="1 2" key="1">
    <citation type="submission" date="2019-12" db="EMBL/GenBank/DDBJ databases">
        <title>Novel species isolated from a subtropical stream in China.</title>
        <authorList>
            <person name="Lu H."/>
        </authorList>
    </citation>
    <scope>NUCLEOTIDE SEQUENCE [LARGE SCALE GENOMIC DNA]</scope>
    <source>
        <strain evidence="1 2">FT55W</strain>
    </source>
</reference>
<name>A0A7X4GNW1_9BURK</name>
<dbReference type="RefSeq" id="WP_161013070.1">
    <property type="nucleotide sequence ID" value="NZ_WWCK01000002.1"/>
</dbReference>
<evidence type="ECO:0000313" key="1">
    <source>
        <dbReference type="EMBL" id="MYM66499.1"/>
    </source>
</evidence>
<accession>A0A7X4GNW1</accession>
<dbReference type="Proteomes" id="UP000450012">
    <property type="component" value="Unassembled WGS sequence"/>
</dbReference>
<proteinExistence type="predicted"/>
<gene>
    <name evidence="1" type="ORF">GTP45_06565</name>
</gene>
<keyword evidence="2" id="KW-1185">Reference proteome</keyword>
<comment type="caution">
    <text evidence="1">The sequence shown here is derived from an EMBL/GenBank/DDBJ whole genome shotgun (WGS) entry which is preliminary data.</text>
</comment>
<evidence type="ECO:0000313" key="2">
    <source>
        <dbReference type="Proteomes" id="UP000450012"/>
    </source>
</evidence>
<organism evidence="1 2">
    <name type="scientific">Duganella rivi</name>
    <dbReference type="NCBI Taxonomy" id="2666083"/>
    <lineage>
        <taxon>Bacteria</taxon>
        <taxon>Pseudomonadati</taxon>
        <taxon>Pseudomonadota</taxon>
        <taxon>Betaproteobacteria</taxon>
        <taxon>Burkholderiales</taxon>
        <taxon>Oxalobacteraceae</taxon>
        <taxon>Telluria group</taxon>
        <taxon>Duganella</taxon>
    </lineage>
</organism>